<gene>
    <name evidence="8" type="ORF">FIM25_09200</name>
</gene>
<dbReference type="SFLD" id="SFLDS00029">
    <property type="entry name" value="Radical_SAM"/>
    <property type="match status" value="1"/>
</dbReference>
<dbReference type="Gene3D" id="3.20.20.70">
    <property type="entry name" value="Aldolase class I"/>
    <property type="match status" value="1"/>
</dbReference>
<dbReference type="InterPro" id="IPR034457">
    <property type="entry name" value="Organic_radical-activating"/>
</dbReference>
<keyword evidence="6" id="KW-0411">Iron-sulfur</keyword>
<dbReference type="SUPFAM" id="SSF102114">
    <property type="entry name" value="Radical SAM enzymes"/>
    <property type="match status" value="1"/>
</dbReference>
<keyword evidence="5" id="KW-0408">Iron</keyword>
<keyword evidence="4" id="KW-0479">Metal-binding</keyword>
<dbReference type="GO" id="GO:0003824">
    <property type="term" value="F:catalytic activity"/>
    <property type="evidence" value="ECO:0007669"/>
    <property type="project" value="InterPro"/>
</dbReference>
<evidence type="ECO:0000256" key="2">
    <source>
        <dbReference type="ARBA" id="ARBA00022485"/>
    </source>
</evidence>
<dbReference type="RefSeq" id="WP_139448521.1">
    <property type="nucleotide sequence ID" value="NZ_VDMB01000010.1"/>
</dbReference>
<protein>
    <submittedName>
        <fullName evidence="8">Anaerobic ribonucleoside-triphosphate reductase activating protein</fullName>
    </submittedName>
</protein>
<comment type="caution">
    <text evidence="8">The sequence shown here is derived from an EMBL/GenBank/DDBJ whole genome shotgun (WGS) entry which is preliminary data.</text>
</comment>
<dbReference type="InterPro" id="IPR012840">
    <property type="entry name" value="NrdG2"/>
</dbReference>
<dbReference type="InterPro" id="IPR013785">
    <property type="entry name" value="Aldolase_TIM"/>
</dbReference>
<evidence type="ECO:0000313" key="9">
    <source>
        <dbReference type="Proteomes" id="UP000321899"/>
    </source>
</evidence>
<accession>A0A5S5MFR5</accession>
<dbReference type="CDD" id="cd01335">
    <property type="entry name" value="Radical_SAM"/>
    <property type="match status" value="1"/>
</dbReference>
<organism evidence="8 9">
    <name type="scientific">Desulfobotulus mexicanus</name>
    <dbReference type="NCBI Taxonomy" id="2586642"/>
    <lineage>
        <taxon>Bacteria</taxon>
        <taxon>Pseudomonadati</taxon>
        <taxon>Thermodesulfobacteriota</taxon>
        <taxon>Desulfobacteria</taxon>
        <taxon>Desulfobacterales</taxon>
        <taxon>Desulfobacteraceae</taxon>
        <taxon>Desulfobotulus</taxon>
    </lineage>
</organism>
<reference evidence="8 9" key="1">
    <citation type="submission" date="2019-06" db="EMBL/GenBank/DDBJ databases">
        <title>Desulfobotulus mexicanus sp. nov., a novel sulfate-reducing bacterium isolated from the sediment of an alkaline crater lake in Mexico.</title>
        <authorList>
            <person name="Hirschler-Rea A."/>
        </authorList>
    </citation>
    <scope>NUCLEOTIDE SEQUENCE [LARGE SCALE GENOMIC DNA]</scope>
    <source>
        <strain evidence="8 9">PAR22N</strain>
    </source>
</reference>
<feature type="domain" description="Radical SAM core" evidence="7">
    <location>
        <begin position="13"/>
        <end position="219"/>
    </location>
</feature>
<dbReference type="Proteomes" id="UP000321899">
    <property type="component" value="Unassembled WGS sequence"/>
</dbReference>
<keyword evidence="9" id="KW-1185">Reference proteome</keyword>
<dbReference type="EMBL" id="VDMB01000010">
    <property type="protein sequence ID" value="TYT74540.1"/>
    <property type="molecule type" value="Genomic_DNA"/>
</dbReference>
<evidence type="ECO:0000256" key="4">
    <source>
        <dbReference type="ARBA" id="ARBA00022723"/>
    </source>
</evidence>
<evidence type="ECO:0000256" key="5">
    <source>
        <dbReference type="ARBA" id="ARBA00023004"/>
    </source>
</evidence>
<dbReference type="Pfam" id="PF04055">
    <property type="entry name" value="Radical_SAM"/>
    <property type="match status" value="1"/>
</dbReference>
<evidence type="ECO:0000259" key="7">
    <source>
        <dbReference type="PROSITE" id="PS51918"/>
    </source>
</evidence>
<dbReference type="SFLD" id="SFLDG01094">
    <property type="entry name" value="Uncharacterised_Radical_SAM_Su"/>
    <property type="match status" value="1"/>
</dbReference>
<dbReference type="InterPro" id="IPR007197">
    <property type="entry name" value="rSAM"/>
</dbReference>
<comment type="cofactor">
    <cofactor evidence="1">
        <name>[4Fe-4S] cluster</name>
        <dbReference type="ChEBI" id="CHEBI:49883"/>
    </cofactor>
</comment>
<sequence>MIFGGLQKNSLIDFPGKIAALVFTQGCNFHCPYCHNLGLIPMKGKDIFHEEDILLFLEKRRGLLEGLAITGGEPTLQKDLANFCEKVKKLGYPVKLDTNGSRPEVLKEVISAKLVDYIAMDIKTHPLEYSPGLCTAPMEQVLESSIRLILESGIDHEFRTTCVYPFITEEKIRRIIPIIKGARTYALQTFSSQSLYKPDFFTQGGRGLTPEETEIIQKLLAPHVGQCVIR</sequence>
<evidence type="ECO:0000256" key="6">
    <source>
        <dbReference type="ARBA" id="ARBA00023014"/>
    </source>
</evidence>
<keyword evidence="2" id="KW-0004">4Fe-4S</keyword>
<dbReference type="PANTHER" id="PTHR30352">
    <property type="entry name" value="PYRUVATE FORMATE-LYASE-ACTIVATING ENZYME"/>
    <property type="match status" value="1"/>
</dbReference>
<dbReference type="InterPro" id="IPR058240">
    <property type="entry name" value="rSAM_sf"/>
</dbReference>
<name>A0A5S5MFR5_9BACT</name>
<dbReference type="GO" id="GO:0046872">
    <property type="term" value="F:metal ion binding"/>
    <property type="evidence" value="ECO:0007669"/>
    <property type="project" value="UniProtKB-KW"/>
</dbReference>
<keyword evidence="3" id="KW-0949">S-adenosyl-L-methionine</keyword>
<dbReference type="PANTHER" id="PTHR30352:SF5">
    <property type="entry name" value="PYRUVATE FORMATE-LYASE 1-ACTIVATING ENZYME"/>
    <property type="match status" value="1"/>
</dbReference>
<evidence type="ECO:0000313" key="8">
    <source>
        <dbReference type="EMBL" id="TYT74540.1"/>
    </source>
</evidence>
<dbReference type="OrthoDB" id="9782387at2"/>
<proteinExistence type="predicted"/>
<evidence type="ECO:0000256" key="1">
    <source>
        <dbReference type="ARBA" id="ARBA00001966"/>
    </source>
</evidence>
<dbReference type="NCBIfam" id="TIGR02495">
    <property type="entry name" value="NrdG2"/>
    <property type="match status" value="1"/>
</dbReference>
<dbReference type="AlphaFoldDB" id="A0A5S5MFR5"/>
<dbReference type="PROSITE" id="PS51918">
    <property type="entry name" value="RADICAL_SAM"/>
    <property type="match status" value="1"/>
</dbReference>
<evidence type="ECO:0000256" key="3">
    <source>
        <dbReference type="ARBA" id="ARBA00022691"/>
    </source>
</evidence>
<dbReference type="GO" id="GO:0051539">
    <property type="term" value="F:4 iron, 4 sulfur cluster binding"/>
    <property type="evidence" value="ECO:0007669"/>
    <property type="project" value="UniProtKB-KW"/>
</dbReference>